<evidence type="ECO:0000313" key="2">
    <source>
        <dbReference type="Proteomes" id="UP000216151"/>
    </source>
</evidence>
<dbReference type="Proteomes" id="UP000216151">
    <property type="component" value="Unassembled WGS sequence"/>
</dbReference>
<proteinExistence type="predicted"/>
<gene>
    <name evidence="1" type="ORF">B8X00_08635</name>
</gene>
<dbReference type="Pfam" id="PF22817">
    <property type="entry name" value="ApeP-like"/>
    <property type="match status" value="1"/>
</dbReference>
<dbReference type="AlphaFoldDB" id="A0A269XXE8"/>
<organism evidence="1 2">
    <name type="scientific">Acetobacter fabarum</name>
    <dbReference type="NCBI Taxonomy" id="483199"/>
    <lineage>
        <taxon>Bacteria</taxon>
        <taxon>Pseudomonadati</taxon>
        <taxon>Pseudomonadota</taxon>
        <taxon>Alphaproteobacteria</taxon>
        <taxon>Acetobacterales</taxon>
        <taxon>Acetobacteraceae</taxon>
        <taxon>Acetobacter</taxon>
    </lineage>
</organism>
<protein>
    <recommendedName>
        <fullName evidence="3">Phosphotransferase</fullName>
    </recommendedName>
</protein>
<dbReference type="RefSeq" id="WP_095349855.1">
    <property type="nucleotide sequence ID" value="NZ_JAMYZV010000007.1"/>
</dbReference>
<reference evidence="1 2" key="1">
    <citation type="submission" date="2017-04" db="EMBL/GenBank/DDBJ databases">
        <title>Kefir bacterial isolates.</title>
        <authorList>
            <person name="Kim Y."/>
            <person name="Blasche S."/>
            <person name="Patil K.R."/>
        </authorList>
    </citation>
    <scope>NUCLEOTIDE SEQUENCE [LARGE SCALE GENOMIC DNA]</scope>
    <source>
        <strain evidence="1 2">KR</strain>
    </source>
</reference>
<dbReference type="InterPro" id="IPR016776">
    <property type="entry name" value="ApeP-like_dehydratase"/>
</dbReference>
<evidence type="ECO:0000313" key="1">
    <source>
        <dbReference type="EMBL" id="PAK77890.1"/>
    </source>
</evidence>
<keyword evidence="2" id="KW-1185">Reference proteome</keyword>
<dbReference type="EMBL" id="NCXK01000010">
    <property type="protein sequence ID" value="PAK77890.1"/>
    <property type="molecule type" value="Genomic_DNA"/>
</dbReference>
<evidence type="ECO:0008006" key="3">
    <source>
        <dbReference type="Google" id="ProtNLM"/>
    </source>
</evidence>
<sequence>MLERVKLERVDILALIPHQGASCLLDTCSFWSDTTLRAHTAVHLHPDNPLRHAGQLGVLVGAEMAMQAAALHGALTGQTMARTGGYLAALRDLQAQCDRLDCAEYGLLQIDVLREQVDSAGMVYGFSVHSQPGDLLLQGRGTVMFQRAVAGAGRAE</sequence>
<comment type="caution">
    <text evidence="1">The sequence shown here is derived from an EMBL/GenBank/DDBJ whole genome shotgun (WGS) entry which is preliminary data.</text>
</comment>
<dbReference type="OrthoDB" id="9800188at2"/>
<accession>A0A269XXE8</accession>
<name>A0A269XXE8_9PROT</name>